<proteinExistence type="predicted"/>
<accession>A0A3S2V9L1</accession>
<organism evidence="2 3">
    <name type="scientific">Methylobacterium oryzihabitans</name>
    <dbReference type="NCBI Taxonomy" id="2499852"/>
    <lineage>
        <taxon>Bacteria</taxon>
        <taxon>Pseudomonadati</taxon>
        <taxon>Pseudomonadota</taxon>
        <taxon>Alphaproteobacteria</taxon>
        <taxon>Hyphomicrobiales</taxon>
        <taxon>Methylobacteriaceae</taxon>
        <taxon>Methylobacterium</taxon>
    </lineage>
</organism>
<dbReference type="EMBL" id="SACP01000007">
    <property type="protein sequence ID" value="RVU19142.1"/>
    <property type="molecule type" value="Genomic_DNA"/>
</dbReference>
<evidence type="ECO:0000256" key="1">
    <source>
        <dbReference type="SAM" id="Phobius"/>
    </source>
</evidence>
<feature type="transmembrane region" description="Helical" evidence="1">
    <location>
        <begin position="27"/>
        <end position="50"/>
    </location>
</feature>
<dbReference type="Proteomes" id="UP000286997">
    <property type="component" value="Unassembled WGS sequence"/>
</dbReference>
<keyword evidence="1" id="KW-0812">Transmembrane</keyword>
<evidence type="ECO:0000313" key="3">
    <source>
        <dbReference type="Proteomes" id="UP000286997"/>
    </source>
</evidence>
<keyword evidence="1" id="KW-1133">Transmembrane helix</keyword>
<keyword evidence="1" id="KW-0472">Membrane</keyword>
<protein>
    <submittedName>
        <fullName evidence="2">Uncharacterized protein</fullName>
    </submittedName>
</protein>
<evidence type="ECO:0000313" key="2">
    <source>
        <dbReference type="EMBL" id="RVU19142.1"/>
    </source>
</evidence>
<name>A0A3S2V9L1_9HYPH</name>
<gene>
    <name evidence="2" type="ORF">EOE48_09660</name>
</gene>
<sequence>MDELKAQWDAILATHAAVIADPALTRYAVVVLVVGLLAGFILGFALRAFISARRRRAARMRARW</sequence>
<dbReference type="RefSeq" id="WP_127728579.1">
    <property type="nucleotide sequence ID" value="NZ_SACP01000007.1"/>
</dbReference>
<keyword evidence="3" id="KW-1185">Reference proteome</keyword>
<reference evidence="2 3" key="1">
    <citation type="submission" date="2019-01" db="EMBL/GenBank/DDBJ databases">
        <authorList>
            <person name="Chen W.-M."/>
        </authorList>
    </citation>
    <scope>NUCLEOTIDE SEQUENCE [LARGE SCALE GENOMIC DNA]</scope>
    <source>
        <strain evidence="2 3">TER-1</strain>
    </source>
</reference>
<comment type="caution">
    <text evidence="2">The sequence shown here is derived from an EMBL/GenBank/DDBJ whole genome shotgun (WGS) entry which is preliminary data.</text>
</comment>
<dbReference type="AlphaFoldDB" id="A0A3S2V9L1"/>